<accession>A0A914ZYX1</accession>
<reference evidence="2" key="1">
    <citation type="submission" date="2022-11" db="UniProtKB">
        <authorList>
            <consortium name="WormBaseParasite"/>
        </authorList>
    </citation>
    <scope>IDENTIFICATION</scope>
</reference>
<organism evidence="1 2">
    <name type="scientific">Parascaris univalens</name>
    <name type="common">Nematode worm</name>
    <dbReference type="NCBI Taxonomy" id="6257"/>
    <lineage>
        <taxon>Eukaryota</taxon>
        <taxon>Metazoa</taxon>
        <taxon>Ecdysozoa</taxon>
        <taxon>Nematoda</taxon>
        <taxon>Chromadorea</taxon>
        <taxon>Rhabditida</taxon>
        <taxon>Spirurina</taxon>
        <taxon>Ascaridomorpha</taxon>
        <taxon>Ascaridoidea</taxon>
        <taxon>Ascarididae</taxon>
        <taxon>Parascaris</taxon>
    </lineage>
</organism>
<dbReference type="WBParaSite" id="PgE006_g008_t01">
    <property type="protein sequence ID" value="PgE006_g008_t01"/>
    <property type="gene ID" value="PgE006_g008"/>
</dbReference>
<keyword evidence="1" id="KW-1185">Reference proteome</keyword>
<evidence type="ECO:0000313" key="2">
    <source>
        <dbReference type="WBParaSite" id="PgE006_g008_t01"/>
    </source>
</evidence>
<dbReference type="AlphaFoldDB" id="A0A914ZYX1"/>
<evidence type="ECO:0000313" key="1">
    <source>
        <dbReference type="Proteomes" id="UP000887569"/>
    </source>
</evidence>
<dbReference type="Proteomes" id="UP000887569">
    <property type="component" value="Unplaced"/>
</dbReference>
<sequence>MCSERWNSSARMQLTVRRERHLHTTALCKTFFMESRTLVSAVLPHVRAKSLSLYERNGIYDHGICRVVFQTVNASFQERRSSARRRMFKLSTSNGGAFRPYAVTFPQQVRALVIEKMAYGTYSMSDTEALCALTEVNVISIFLLTWRS</sequence>
<protein>
    <submittedName>
        <fullName evidence="2">Uncharacterized protein</fullName>
    </submittedName>
</protein>
<name>A0A914ZYX1_PARUN</name>
<proteinExistence type="predicted"/>